<dbReference type="Proteomes" id="UP000215914">
    <property type="component" value="Unassembled WGS sequence"/>
</dbReference>
<evidence type="ECO:0000313" key="2">
    <source>
        <dbReference type="EMBL" id="KAF5785962.1"/>
    </source>
</evidence>
<evidence type="ECO:0000313" key="3">
    <source>
        <dbReference type="Proteomes" id="UP000215914"/>
    </source>
</evidence>
<reference evidence="2" key="1">
    <citation type="journal article" date="2017" name="Nature">
        <title>The sunflower genome provides insights into oil metabolism, flowering and Asterid evolution.</title>
        <authorList>
            <person name="Badouin H."/>
            <person name="Gouzy J."/>
            <person name="Grassa C.J."/>
            <person name="Murat F."/>
            <person name="Staton S.E."/>
            <person name="Cottret L."/>
            <person name="Lelandais-Briere C."/>
            <person name="Owens G.L."/>
            <person name="Carrere S."/>
            <person name="Mayjonade B."/>
            <person name="Legrand L."/>
            <person name="Gill N."/>
            <person name="Kane N.C."/>
            <person name="Bowers J.E."/>
            <person name="Hubner S."/>
            <person name="Bellec A."/>
            <person name="Berard A."/>
            <person name="Berges H."/>
            <person name="Blanchet N."/>
            <person name="Boniface M.C."/>
            <person name="Brunel D."/>
            <person name="Catrice O."/>
            <person name="Chaidir N."/>
            <person name="Claudel C."/>
            <person name="Donnadieu C."/>
            <person name="Faraut T."/>
            <person name="Fievet G."/>
            <person name="Helmstetter N."/>
            <person name="King M."/>
            <person name="Knapp S.J."/>
            <person name="Lai Z."/>
            <person name="Le Paslier M.C."/>
            <person name="Lippi Y."/>
            <person name="Lorenzon L."/>
            <person name="Mandel J.R."/>
            <person name="Marage G."/>
            <person name="Marchand G."/>
            <person name="Marquand E."/>
            <person name="Bret-Mestries E."/>
            <person name="Morien E."/>
            <person name="Nambeesan S."/>
            <person name="Nguyen T."/>
            <person name="Pegot-Espagnet P."/>
            <person name="Pouilly N."/>
            <person name="Raftis F."/>
            <person name="Sallet E."/>
            <person name="Schiex T."/>
            <person name="Thomas J."/>
            <person name="Vandecasteele C."/>
            <person name="Vares D."/>
            <person name="Vear F."/>
            <person name="Vautrin S."/>
            <person name="Crespi M."/>
            <person name="Mangin B."/>
            <person name="Burke J.M."/>
            <person name="Salse J."/>
            <person name="Munos S."/>
            <person name="Vincourt P."/>
            <person name="Rieseberg L.H."/>
            <person name="Langlade N.B."/>
        </authorList>
    </citation>
    <scope>NUCLEOTIDE SEQUENCE</scope>
    <source>
        <tissue evidence="2">Leaves</tissue>
    </source>
</reference>
<sequence>MCADIGNTQPGRRFKCRFTSTGTQKHSKWPHKDREWGSPVPDRSTPCSVVLKRINGA</sequence>
<feature type="region of interest" description="Disordered" evidence="1">
    <location>
        <begin position="20"/>
        <end position="43"/>
    </location>
</feature>
<dbReference type="AlphaFoldDB" id="A0A9K3N3R8"/>
<dbReference type="Gramene" id="mRNA:HanXRQr2_Chr10g0435021">
    <property type="protein sequence ID" value="CDS:HanXRQr2_Chr10g0435021.1"/>
    <property type="gene ID" value="HanXRQr2_Chr10g0435021"/>
</dbReference>
<gene>
    <name evidence="2" type="ORF">HanXRQr2_Chr10g0435021</name>
</gene>
<name>A0A9K3N3R8_HELAN</name>
<protein>
    <submittedName>
        <fullName evidence="2">Uncharacterized protein</fullName>
    </submittedName>
</protein>
<keyword evidence="3" id="KW-1185">Reference proteome</keyword>
<dbReference type="EMBL" id="MNCJ02000325">
    <property type="protein sequence ID" value="KAF5785962.1"/>
    <property type="molecule type" value="Genomic_DNA"/>
</dbReference>
<organism evidence="2 3">
    <name type="scientific">Helianthus annuus</name>
    <name type="common">Common sunflower</name>
    <dbReference type="NCBI Taxonomy" id="4232"/>
    <lineage>
        <taxon>Eukaryota</taxon>
        <taxon>Viridiplantae</taxon>
        <taxon>Streptophyta</taxon>
        <taxon>Embryophyta</taxon>
        <taxon>Tracheophyta</taxon>
        <taxon>Spermatophyta</taxon>
        <taxon>Magnoliopsida</taxon>
        <taxon>eudicotyledons</taxon>
        <taxon>Gunneridae</taxon>
        <taxon>Pentapetalae</taxon>
        <taxon>asterids</taxon>
        <taxon>campanulids</taxon>
        <taxon>Asterales</taxon>
        <taxon>Asteraceae</taxon>
        <taxon>Asteroideae</taxon>
        <taxon>Heliantheae alliance</taxon>
        <taxon>Heliantheae</taxon>
        <taxon>Helianthus</taxon>
    </lineage>
</organism>
<accession>A0A9K3N3R8</accession>
<comment type="caution">
    <text evidence="2">The sequence shown here is derived from an EMBL/GenBank/DDBJ whole genome shotgun (WGS) entry which is preliminary data.</text>
</comment>
<reference evidence="2" key="2">
    <citation type="submission" date="2020-06" db="EMBL/GenBank/DDBJ databases">
        <title>Helianthus annuus Genome sequencing and assembly Release 2.</title>
        <authorList>
            <person name="Gouzy J."/>
            <person name="Langlade N."/>
            <person name="Munos S."/>
        </authorList>
    </citation>
    <scope>NUCLEOTIDE SEQUENCE</scope>
    <source>
        <tissue evidence="2">Leaves</tissue>
    </source>
</reference>
<evidence type="ECO:0000256" key="1">
    <source>
        <dbReference type="SAM" id="MobiDB-lite"/>
    </source>
</evidence>
<proteinExistence type="predicted"/>